<dbReference type="InterPro" id="IPR006521">
    <property type="entry name" value="Tail_protein_I"/>
</dbReference>
<dbReference type="Pfam" id="PF09684">
    <property type="entry name" value="Tail_P2_I"/>
    <property type="match status" value="1"/>
</dbReference>
<protein>
    <submittedName>
        <fullName evidence="1">Uncharacterized protein</fullName>
    </submittedName>
</protein>
<name>A0ABX2IYW5_9RHOB</name>
<dbReference type="Proteomes" id="UP000777935">
    <property type="component" value="Unassembled WGS sequence"/>
</dbReference>
<organism evidence="1 2">
    <name type="scientific">Parasulfitobacter algicola</name>
    <dbReference type="NCBI Taxonomy" id="2614809"/>
    <lineage>
        <taxon>Bacteria</taxon>
        <taxon>Pseudomonadati</taxon>
        <taxon>Pseudomonadota</taxon>
        <taxon>Alphaproteobacteria</taxon>
        <taxon>Rhodobacterales</taxon>
        <taxon>Roseobacteraceae</taxon>
        <taxon>Parasulfitobacter</taxon>
    </lineage>
</organism>
<keyword evidence="2" id="KW-1185">Reference proteome</keyword>
<accession>A0ABX2IYW5</accession>
<proteinExistence type="predicted"/>
<dbReference type="EMBL" id="JABUFE010000008">
    <property type="protein sequence ID" value="NSX55753.1"/>
    <property type="molecule type" value="Genomic_DNA"/>
</dbReference>
<reference evidence="1 2" key="1">
    <citation type="submission" date="2020-06" db="EMBL/GenBank/DDBJ databases">
        <title>Sulfitobacter algicola sp. nov., isolated from green algae.</title>
        <authorList>
            <person name="Wang C."/>
        </authorList>
    </citation>
    <scope>NUCLEOTIDE SEQUENCE [LARGE SCALE GENOMIC DNA]</scope>
    <source>
        <strain evidence="1 2">1151</strain>
    </source>
</reference>
<comment type="caution">
    <text evidence="1">The sequence shown here is derived from an EMBL/GenBank/DDBJ whole genome shotgun (WGS) entry which is preliminary data.</text>
</comment>
<dbReference type="RefSeq" id="WP_174138909.1">
    <property type="nucleotide sequence ID" value="NZ_JABUFE010000008.1"/>
</dbReference>
<sequence length="176" mass="19339">MNAEQIANLLPEFWQEDATDGSPQQALFHVMSDMLTPAEDQIDAIDITLNPLKCPAHMLPFLTRMLGLDPLLPFVMARENQIDQAALRLLLQDTPHLLDQRGTQGAVIRALTIALGPGFEIDEIAALAGGFHVIVKCPKHTQNSAALIDAIIWLLKPAHVTHDIEWKGTDAQSNDP</sequence>
<gene>
    <name evidence="1" type="ORF">HRQ87_13165</name>
</gene>
<evidence type="ECO:0000313" key="1">
    <source>
        <dbReference type="EMBL" id="NSX55753.1"/>
    </source>
</evidence>
<evidence type="ECO:0000313" key="2">
    <source>
        <dbReference type="Proteomes" id="UP000777935"/>
    </source>
</evidence>